<reference evidence="7" key="1">
    <citation type="submission" date="2016-02" db="EMBL/GenBank/DDBJ databases">
        <authorList>
            <person name="Dunlap C."/>
        </authorList>
    </citation>
    <scope>NUCLEOTIDE SEQUENCE [LARGE SCALE GENOMIC DNA]</scope>
    <source>
        <strain evidence="7">NRRL B-41092</strain>
    </source>
</reference>
<dbReference type="GO" id="GO:0015074">
    <property type="term" value="P:DNA integration"/>
    <property type="evidence" value="ECO:0007669"/>
    <property type="project" value="InterPro"/>
</dbReference>
<dbReference type="SUPFAM" id="SSF56349">
    <property type="entry name" value="DNA breaking-rejoining enzymes"/>
    <property type="match status" value="1"/>
</dbReference>
<keyword evidence="7" id="KW-1185">Reference proteome</keyword>
<evidence type="ECO:0000313" key="6">
    <source>
        <dbReference type="EMBL" id="KXZ22302.1"/>
    </source>
</evidence>
<protein>
    <recommendedName>
        <fullName evidence="8">Integrase</fullName>
    </recommendedName>
</protein>
<dbReference type="InterPro" id="IPR050090">
    <property type="entry name" value="Tyrosine_recombinase_XerCD"/>
</dbReference>
<evidence type="ECO:0000259" key="4">
    <source>
        <dbReference type="PROSITE" id="PS51898"/>
    </source>
</evidence>
<evidence type="ECO:0000256" key="2">
    <source>
        <dbReference type="ARBA" id="ARBA00023172"/>
    </source>
</evidence>
<gene>
    <name evidence="6" type="ORF">AXI58_09940</name>
</gene>
<dbReference type="GO" id="GO:0003677">
    <property type="term" value="F:DNA binding"/>
    <property type="evidence" value="ECO:0007669"/>
    <property type="project" value="UniProtKB-UniRule"/>
</dbReference>
<name>A0A150FAN2_9BACI</name>
<dbReference type="InterPro" id="IPR002104">
    <property type="entry name" value="Integrase_catalytic"/>
</dbReference>
<dbReference type="InterPro" id="IPR011010">
    <property type="entry name" value="DNA_brk_join_enz"/>
</dbReference>
<feature type="domain" description="Core-binding (CB)" evidence="5">
    <location>
        <begin position="19"/>
        <end position="112"/>
    </location>
</feature>
<proteinExistence type="predicted"/>
<feature type="domain" description="Tyr recombinase" evidence="4">
    <location>
        <begin position="138"/>
        <end position="323"/>
    </location>
</feature>
<dbReference type="RefSeq" id="WP_061520647.1">
    <property type="nucleotide sequence ID" value="NZ_JARLZY010000019.1"/>
</dbReference>
<dbReference type="Gene3D" id="1.10.150.130">
    <property type="match status" value="1"/>
</dbReference>
<evidence type="ECO:0000259" key="5">
    <source>
        <dbReference type="PROSITE" id="PS51900"/>
    </source>
</evidence>
<evidence type="ECO:0008006" key="8">
    <source>
        <dbReference type="Google" id="ProtNLM"/>
    </source>
</evidence>
<dbReference type="STRING" id="1793963.AXI58_09940"/>
<dbReference type="Proteomes" id="UP000075430">
    <property type="component" value="Unassembled WGS sequence"/>
</dbReference>
<dbReference type="PROSITE" id="PS51898">
    <property type="entry name" value="TYR_RECOMBINASE"/>
    <property type="match status" value="1"/>
</dbReference>
<dbReference type="GO" id="GO:0006310">
    <property type="term" value="P:DNA recombination"/>
    <property type="evidence" value="ECO:0007669"/>
    <property type="project" value="UniProtKB-KW"/>
</dbReference>
<dbReference type="PANTHER" id="PTHR30349:SF81">
    <property type="entry name" value="TYROSINE RECOMBINASE XERC"/>
    <property type="match status" value="1"/>
</dbReference>
<dbReference type="InterPro" id="IPR010998">
    <property type="entry name" value="Integrase_recombinase_N"/>
</dbReference>
<evidence type="ECO:0000256" key="1">
    <source>
        <dbReference type="ARBA" id="ARBA00023125"/>
    </source>
</evidence>
<dbReference type="Pfam" id="PF00589">
    <property type="entry name" value="Phage_integrase"/>
    <property type="match status" value="1"/>
</dbReference>
<dbReference type="PROSITE" id="PS51900">
    <property type="entry name" value="CB"/>
    <property type="match status" value="1"/>
</dbReference>
<evidence type="ECO:0000313" key="7">
    <source>
        <dbReference type="Proteomes" id="UP000075430"/>
    </source>
</evidence>
<keyword evidence="2" id="KW-0233">DNA recombination</keyword>
<dbReference type="EMBL" id="LSBA01000005">
    <property type="protein sequence ID" value="KXZ22302.1"/>
    <property type="molecule type" value="Genomic_DNA"/>
</dbReference>
<dbReference type="AlphaFoldDB" id="A0A150FAN2"/>
<accession>A0A150FAN2</accession>
<sequence>MARKKISYATKEKVSKINPKNAELIRKYFVFKNMNLSESSKVGYQSDFNQWLVYILENYNNRYIVDIIKEDPDDMVDLIEDFVAFCTSVLGNNERRIQRRMSSISSFFLFLRKKRKIKENPVDFLDRPKAGTGEKLQIKQTFLTKDQVEEIRKGLKKKENIQLELFFEFGLSTMARANAISNVKIEQIDFERLRVEDVIEKEGYKVTLFPSQRAIDLVKEWLEYRSENGIECEYLFITKYGGTWKKAETGTLQGYWIKRIGEIIDIPELHCHDLRHSGSNLLYHSGMSLEDVSQLLNHKGTDVTKNHYLEVNKDAIQDKKAKFEV</sequence>
<dbReference type="InterPro" id="IPR013762">
    <property type="entry name" value="Integrase-like_cat_sf"/>
</dbReference>
<comment type="caution">
    <text evidence="6">The sequence shown here is derived from an EMBL/GenBank/DDBJ whole genome shotgun (WGS) entry which is preliminary data.</text>
</comment>
<dbReference type="PANTHER" id="PTHR30349">
    <property type="entry name" value="PHAGE INTEGRASE-RELATED"/>
    <property type="match status" value="1"/>
</dbReference>
<evidence type="ECO:0000256" key="3">
    <source>
        <dbReference type="PROSITE-ProRule" id="PRU01248"/>
    </source>
</evidence>
<dbReference type="InterPro" id="IPR044068">
    <property type="entry name" value="CB"/>
</dbReference>
<organism evidence="6 7">
    <name type="scientific">Bacillus nakamurai</name>
    <dbReference type="NCBI Taxonomy" id="1793963"/>
    <lineage>
        <taxon>Bacteria</taxon>
        <taxon>Bacillati</taxon>
        <taxon>Bacillota</taxon>
        <taxon>Bacilli</taxon>
        <taxon>Bacillales</taxon>
        <taxon>Bacillaceae</taxon>
        <taxon>Bacillus</taxon>
    </lineage>
</organism>
<dbReference type="Gene3D" id="1.10.443.10">
    <property type="entry name" value="Intergrase catalytic core"/>
    <property type="match status" value="1"/>
</dbReference>
<keyword evidence="1 3" id="KW-0238">DNA-binding</keyword>